<feature type="compositionally biased region" description="Acidic residues" evidence="1">
    <location>
        <begin position="180"/>
        <end position="198"/>
    </location>
</feature>
<feature type="region of interest" description="Disordered" evidence="1">
    <location>
        <begin position="90"/>
        <end position="111"/>
    </location>
</feature>
<feature type="region of interest" description="Disordered" evidence="1">
    <location>
        <begin position="995"/>
        <end position="1017"/>
    </location>
</feature>
<gene>
    <name evidence="2" type="ORF">BN946_scf185001.g67</name>
</gene>
<comment type="caution">
    <text evidence="2">The sequence shown here is derived from an EMBL/GenBank/DDBJ whole genome shotgun (WGS) entry which is preliminary data.</text>
</comment>
<accession>A0A060SRK8</accession>
<organism evidence="2 3">
    <name type="scientific">Pycnoporus cinnabarinus</name>
    <name type="common">Cinnabar-red polypore</name>
    <name type="synonym">Trametes cinnabarina</name>
    <dbReference type="NCBI Taxonomy" id="5643"/>
    <lineage>
        <taxon>Eukaryota</taxon>
        <taxon>Fungi</taxon>
        <taxon>Dikarya</taxon>
        <taxon>Basidiomycota</taxon>
        <taxon>Agaricomycotina</taxon>
        <taxon>Agaricomycetes</taxon>
        <taxon>Polyporales</taxon>
        <taxon>Polyporaceae</taxon>
        <taxon>Trametes</taxon>
    </lineage>
</organism>
<dbReference type="AlphaFoldDB" id="A0A060SRK8"/>
<reference evidence="2" key="1">
    <citation type="submission" date="2014-01" db="EMBL/GenBank/DDBJ databases">
        <title>The genome of the white-rot fungus Pycnoporus cinnabarinus: a basidiomycete model with a versatile arsenal for lignocellulosic biomass breakdown.</title>
        <authorList>
            <person name="Levasseur A."/>
            <person name="Lomascolo A."/>
            <person name="Ruiz-Duenas F.J."/>
            <person name="Uzan E."/>
            <person name="Piumi F."/>
            <person name="Kues U."/>
            <person name="Ram A.F.J."/>
            <person name="Murat C."/>
            <person name="Haon M."/>
            <person name="Benoit I."/>
            <person name="Arfi Y."/>
            <person name="Chevret D."/>
            <person name="Drula E."/>
            <person name="Kwon M.J."/>
            <person name="Gouret P."/>
            <person name="Lesage-Meessen L."/>
            <person name="Lombard V."/>
            <person name="Mariette J."/>
            <person name="Noirot C."/>
            <person name="Park J."/>
            <person name="Patyshakuliyeva A."/>
            <person name="Wieneger R.A.B."/>
            <person name="Wosten H.A.B."/>
            <person name="Martin F."/>
            <person name="Coutinho P.M."/>
            <person name="de Vries R."/>
            <person name="Martinez A.T."/>
            <person name="Klopp C."/>
            <person name="Pontarotti P."/>
            <person name="Henrissat B."/>
            <person name="Record E."/>
        </authorList>
    </citation>
    <scope>NUCLEOTIDE SEQUENCE [LARGE SCALE GENOMIC DNA]</scope>
    <source>
        <strain evidence="2">BRFM137</strain>
    </source>
</reference>
<feature type="region of interest" description="Disordered" evidence="1">
    <location>
        <begin position="128"/>
        <end position="150"/>
    </location>
</feature>
<dbReference type="HOGENOM" id="CLU_004591_2_1_1"/>
<dbReference type="OrthoDB" id="2246127at2759"/>
<feature type="region of interest" description="Disordered" evidence="1">
    <location>
        <begin position="640"/>
        <end position="666"/>
    </location>
</feature>
<evidence type="ECO:0000313" key="2">
    <source>
        <dbReference type="EMBL" id="CDO74819.1"/>
    </source>
</evidence>
<keyword evidence="3" id="KW-1185">Reference proteome</keyword>
<name>A0A060SRK8_PYCCI</name>
<evidence type="ECO:0000313" key="3">
    <source>
        <dbReference type="Proteomes" id="UP000029665"/>
    </source>
</evidence>
<dbReference type="PANTHER" id="PTHR31912:SF34">
    <property type="entry name" value="NOTOCHORD-RELATED PROTEIN"/>
    <property type="match status" value="1"/>
</dbReference>
<feature type="region of interest" description="Disordered" evidence="1">
    <location>
        <begin position="178"/>
        <end position="222"/>
    </location>
</feature>
<evidence type="ECO:0000256" key="1">
    <source>
        <dbReference type="SAM" id="MobiDB-lite"/>
    </source>
</evidence>
<dbReference type="EMBL" id="CCBP010000215">
    <property type="protein sequence ID" value="CDO74819.1"/>
    <property type="molecule type" value="Genomic_DNA"/>
</dbReference>
<dbReference type="STRING" id="5643.A0A060SRK8"/>
<dbReference type="PANTHER" id="PTHR31912">
    <property type="entry name" value="IP13529P"/>
    <property type="match status" value="1"/>
</dbReference>
<dbReference type="Proteomes" id="UP000029665">
    <property type="component" value="Unassembled WGS sequence"/>
</dbReference>
<sequence>MMQPAVAGTVAATYQHNYVDSQLMLIEETWSIIPDELDDRGHPMWICTICKDSRAHRTRNKTQHERSMIHQSLVEKHRLEAQYAQIESARAREDSARAHEEARRKLEESHRAQRALVQDACNQLLASLARAPPPRRRSPSPDAPGPINWDLVDIQDTGEQLSPDQDLAKTVAQALLDRVDSDEEAEERASVDVEEAEAPEPVVSVDDGADGPPRVRKRALPQDDHQRHAHWFPWHDKITCTLDVLMHLPRSVFSQRQLDLFLWLLRVNDVEKVPSVRQMLRLNASLQRACGIDSIAYKGVLGHTYYVNALEQIIAQEMANPRVRPFLHFYPEDTGGVNVSEARQAARWLHEVPDEYLTPMLRVKDIDFYIHEPALCADGAVRMPTRWFTRVEQGERVWFAKCWDMRTITTDSGAAWRVLKRDDLELRADQLLKNFPQLQRTASRYDLPHPSRICDVVDLSDAGSAASQWTITDPTVGNPWRQRAQGHRVASFAMWMYCDDTSGNLLKKWNEHNSVLMTPAGLPHAHSQKEYNIHFLTTSNIAPPLEMLDGVVEQLKHAQKEGIWAWDCLSNEPVLMIPFVLALLGDNPMQSKFACHIGLQAKFFCRSCWCKGRDVPGEREQAAKDHEEAPADLESIFDETGSQASEGSSVDEAEPSDGPSGKKKGRAKKAFESMTQMVDRVSAFLQPGRARTKQETAGKLRSYFDMASRPGAKTAITQERTKTGIKDTLQLAHLDKLFAAAKSKRGHDAKQAAIAAAISELPKHTTNPVWRIGELDAHSDTPVEILHVVLLGFVKYFWRDLVQGQLKNKDTTKDLLATRLSSLDVSALDLSPLAGQTLVQYAGSLTGRDFRAIAQVAPFVVYDLVTPECYEAWVALARLVPLIWQPMIPDMQAHLDALEKEIRYFLLCTARWTVRWFNKPKFHIILHLVQHVRRFGPAGLFATEAFESFNAVIRAKSVHSNRQAPSRDIARAFGQANRIRHLLSGGFFLWSHEQPEDDNSMDTEQGPTGRDGARSRRPFSFDRGAWCSVGAGPRSVVHGNSTIAGYLGFYDHAGLHSAGMP</sequence>
<dbReference type="OMA" id="TYQLHFL"/>
<protein>
    <submittedName>
        <fullName evidence="2">Uncharacterized protein</fullName>
    </submittedName>
</protein>
<proteinExistence type="predicted"/>